<keyword evidence="3" id="KW-1185">Reference proteome</keyword>
<proteinExistence type="predicted"/>
<evidence type="ECO:0000313" key="3">
    <source>
        <dbReference type="Proteomes" id="UP001162741"/>
    </source>
</evidence>
<protein>
    <submittedName>
        <fullName evidence="2">Suppressor of fused domain protein</fullName>
    </submittedName>
</protein>
<name>A0ABY6J4Y8_9BACT</name>
<reference evidence="2" key="1">
    <citation type="submission" date="2022-10" db="EMBL/GenBank/DDBJ databases">
        <title>Chitinophaga sp. nov., isolated from soil.</title>
        <authorList>
            <person name="Jeon C.O."/>
        </authorList>
    </citation>
    <scope>NUCLEOTIDE SEQUENCE</scope>
    <source>
        <strain evidence="2">R8</strain>
    </source>
</reference>
<dbReference type="EMBL" id="CP107006">
    <property type="protein sequence ID" value="UYQ94740.1"/>
    <property type="molecule type" value="Genomic_DNA"/>
</dbReference>
<evidence type="ECO:0000313" key="2">
    <source>
        <dbReference type="EMBL" id="UYQ94740.1"/>
    </source>
</evidence>
<gene>
    <name evidence="2" type="ORF">MKQ68_06505</name>
</gene>
<feature type="domain" description="Suppressor of fused-like" evidence="1">
    <location>
        <begin position="59"/>
        <end position="230"/>
    </location>
</feature>
<evidence type="ECO:0000259" key="1">
    <source>
        <dbReference type="Pfam" id="PF05076"/>
    </source>
</evidence>
<dbReference type="RefSeq" id="WP_264282587.1">
    <property type="nucleotide sequence ID" value="NZ_CP107006.1"/>
</dbReference>
<dbReference type="Proteomes" id="UP001162741">
    <property type="component" value="Chromosome"/>
</dbReference>
<accession>A0ABY6J4Y8</accession>
<dbReference type="Pfam" id="PF05076">
    <property type="entry name" value="SUFU"/>
    <property type="match status" value="1"/>
</dbReference>
<dbReference type="InterPro" id="IPR020941">
    <property type="entry name" value="SUFU-like_domain"/>
</dbReference>
<organism evidence="2 3">
    <name type="scientific">Chitinophaga horti</name>
    <dbReference type="NCBI Taxonomy" id="2920382"/>
    <lineage>
        <taxon>Bacteria</taxon>
        <taxon>Pseudomonadati</taxon>
        <taxon>Bacteroidota</taxon>
        <taxon>Chitinophagia</taxon>
        <taxon>Chitinophagales</taxon>
        <taxon>Chitinophagaceae</taxon>
        <taxon>Chitinophaga</taxon>
    </lineage>
</organism>
<sequence length="235" mass="27135">MSDQETSGSGAPIYRYNPDQERPFEYASGGDNIELISSHIEQHVGPVDMVFHELISDLVHIDVHWVKPSADYPFHTLVTSGMSDRPMHVPEGFEAHRYAELCILLPADWPISEEAFKDENNYWPVRWLKLLSRFPHEYKTWLAWGHTIPNGEAAHPMADNTELGCMLLLPSINLPNDFHELVVNEEQTIRFYCLYPIYKEELDYKLEHGAEGLLDKFEEFDIPNVVDIHRVNTCA</sequence>